<dbReference type="Pfam" id="PF08240">
    <property type="entry name" value="ADH_N"/>
    <property type="match status" value="1"/>
</dbReference>
<dbReference type="PANTHER" id="PTHR43401">
    <property type="entry name" value="L-THREONINE 3-DEHYDROGENASE"/>
    <property type="match status" value="1"/>
</dbReference>
<dbReference type="InterPro" id="IPR011032">
    <property type="entry name" value="GroES-like_sf"/>
</dbReference>
<evidence type="ECO:0000313" key="7">
    <source>
        <dbReference type="Proteomes" id="UP000322917"/>
    </source>
</evidence>
<name>A0A1M6NBA3_9FIRM</name>
<dbReference type="SUPFAM" id="SSF51735">
    <property type="entry name" value="NAD(P)-binding Rossmann-fold domains"/>
    <property type="match status" value="1"/>
</dbReference>
<dbReference type="InterPro" id="IPR002328">
    <property type="entry name" value="ADH_Zn_CS"/>
</dbReference>
<organism evidence="6 7">
    <name type="scientific">Propionispora hippei DSM 15287</name>
    <dbReference type="NCBI Taxonomy" id="1123003"/>
    <lineage>
        <taxon>Bacteria</taxon>
        <taxon>Bacillati</taxon>
        <taxon>Bacillota</taxon>
        <taxon>Negativicutes</taxon>
        <taxon>Selenomonadales</taxon>
        <taxon>Sporomusaceae</taxon>
        <taxon>Propionispora</taxon>
    </lineage>
</organism>
<dbReference type="Gene3D" id="3.90.180.10">
    <property type="entry name" value="Medium-chain alcohol dehydrogenases, catalytic domain"/>
    <property type="match status" value="1"/>
</dbReference>
<protein>
    <submittedName>
        <fullName evidence="6">(R,R)-butanediol dehydrogenase / meso-butanediol dehydrogenase / diacetyl reductase</fullName>
    </submittedName>
</protein>
<sequence length="349" mass="38493">MKTIAAVKIGSLKDPHEETRGRVQVLDFPEQQMGDEDVKIKVAYCAICGSDPHLVEGIFDLEPPFGLGHEVSGVIVALGQHATRKGLKVGDRVAGNFLKFCGTCYYCLNEQEQFCENAGESNRPGMSEYLVWHESQVWKIPDSVSLEEACLLEPVSIAVRILDKAKMKIGQRVAVSGGGPIGLLTLQMLKMFGATSLTLIEPIRERQELAREFGAEYIIDPIAEDVCEQAGKITDNRGYDLVIEASGSPKAANAACDIAARGGTVLYIAMFPKNYEMPFNLYDKCYFNELTVSGIYVAPYAYPRAAQMLPRMNLKPFIQKIFTIDQAEEAFAAQVSGKYTKILIKCNDL</sequence>
<dbReference type="InterPro" id="IPR013154">
    <property type="entry name" value="ADH-like_N"/>
</dbReference>
<keyword evidence="1 4" id="KW-0479">Metal-binding</keyword>
<dbReference type="Proteomes" id="UP000322917">
    <property type="component" value="Unassembled WGS sequence"/>
</dbReference>
<comment type="similarity">
    <text evidence="4">Belongs to the zinc-containing alcohol dehydrogenase family.</text>
</comment>
<comment type="cofactor">
    <cofactor evidence="4">
        <name>Zn(2+)</name>
        <dbReference type="ChEBI" id="CHEBI:29105"/>
    </cofactor>
</comment>
<keyword evidence="7" id="KW-1185">Reference proteome</keyword>
<dbReference type="SMART" id="SM00829">
    <property type="entry name" value="PKS_ER"/>
    <property type="match status" value="1"/>
</dbReference>
<dbReference type="AlphaFoldDB" id="A0A1M6NBA3"/>
<keyword evidence="2 4" id="KW-0862">Zinc</keyword>
<keyword evidence="3" id="KW-0560">Oxidoreductase</keyword>
<evidence type="ECO:0000256" key="4">
    <source>
        <dbReference type="RuleBase" id="RU361277"/>
    </source>
</evidence>
<dbReference type="RefSeq" id="WP_149736256.1">
    <property type="nucleotide sequence ID" value="NZ_FQZD01000051.1"/>
</dbReference>
<dbReference type="GO" id="GO:0008270">
    <property type="term" value="F:zinc ion binding"/>
    <property type="evidence" value="ECO:0007669"/>
    <property type="project" value="InterPro"/>
</dbReference>
<dbReference type="PANTHER" id="PTHR43401:SF2">
    <property type="entry name" value="L-THREONINE 3-DEHYDROGENASE"/>
    <property type="match status" value="1"/>
</dbReference>
<evidence type="ECO:0000256" key="1">
    <source>
        <dbReference type="ARBA" id="ARBA00022723"/>
    </source>
</evidence>
<dbReference type="InterPro" id="IPR036291">
    <property type="entry name" value="NAD(P)-bd_dom_sf"/>
</dbReference>
<evidence type="ECO:0000256" key="2">
    <source>
        <dbReference type="ARBA" id="ARBA00022833"/>
    </source>
</evidence>
<dbReference type="EMBL" id="FQZD01000051">
    <property type="protein sequence ID" value="SHJ92937.1"/>
    <property type="molecule type" value="Genomic_DNA"/>
</dbReference>
<feature type="domain" description="Enoyl reductase (ER)" evidence="5">
    <location>
        <begin position="21"/>
        <end position="344"/>
    </location>
</feature>
<proteinExistence type="inferred from homology"/>
<dbReference type="GO" id="GO:0016491">
    <property type="term" value="F:oxidoreductase activity"/>
    <property type="evidence" value="ECO:0007669"/>
    <property type="project" value="UniProtKB-KW"/>
</dbReference>
<gene>
    <name evidence="6" type="ORF">SAMN02745170_03719</name>
</gene>
<dbReference type="Gene3D" id="3.40.50.720">
    <property type="entry name" value="NAD(P)-binding Rossmann-like Domain"/>
    <property type="match status" value="1"/>
</dbReference>
<dbReference type="InterPro" id="IPR013149">
    <property type="entry name" value="ADH-like_C"/>
</dbReference>
<accession>A0A1M6NBA3</accession>
<dbReference type="SUPFAM" id="SSF50129">
    <property type="entry name" value="GroES-like"/>
    <property type="match status" value="1"/>
</dbReference>
<dbReference type="Pfam" id="PF00107">
    <property type="entry name" value="ADH_zinc_N"/>
    <property type="match status" value="1"/>
</dbReference>
<evidence type="ECO:0000256" key="3">
    <source>
        <dbReference type="ARBA" id="ARBA00023002"/>
    </source>
</evidence>
<evidence type="ECO:0000313" key="6">
    <source>
        <dbReference type="EMBL" id="SHJ92937.1"/>
    </source>
</evidence>
<dbReference type="InterPro" id="IPR020843">
    <property type="entry name" value="ER"/>
</dbReference>
<evidence type="ECO:0000259" key="5">
    <source>
        <dbReference type="SMART" id="SM00829"/>
    </source>
</evidence>
<dbReference type="PROSITE" id="PS00059">
    <property type="entry name" value="ADH_ZINC"/>
    <property type="match status" value="1"/>
</dbReference>
<dbReference type="OrthoDB" id="1674659at2"/>
<dbReference type="InterPro" id="IPR050129">
    <property type="entry name" value="Zn_alcohol_dh"/>
</dbReference>
<reference evidence="6 7" key="1">
    <citation type="submission" date="2016-11" db="EMBL/GenBank/DDBJ databases">
        <authorList>
            <person name="Varghese N."/>
            <person name="Submissions S."/>
        </authorList>
    </citation>
    <scope>NUCLEOTIDE SEQUENCE [LARGE SCALE GENOMIC DNA]</scope>
    <source>
        <strain evidence="6 7">DSM 15287</strain>
    </source>
</reference>